<dbReference type="Gene3D" id="3.60.15.10">
    <property type="entry name" value="Ribonuclease Z/Hydroxyacylglutathione hydrolase-like"/>
    <property type="match status" value="1"/>
</dbReference>
<reference evidence="2" key="1">
    <citation type="submission" date="2017-06" db="EMBL/GenBank/DDBJ databases">
        <title>Genome analysis of Fimbriiglobus ruber SP5, the first member of the order Planctomycetales with confirmed chitinolytic capability.</title>
        <authorList>
            <person name="Ravin N.V."/>
            <person name="Rakitin A.L."/>
            <person name="Ivanova A.A."/>
            <person name="Beletsky A.V."/>
            <person name="Kulichevskaya I.S."/>
            <person name="Mardanov A.V."/>
            <person name="Dedysh S.N."/>
        </authorList>
    </citation>
    <scope>NUCLEOTIDE SEQUENCE [LARGE SCALE GENOMIC DNA]</scope>
    <source>
        <strain evidence="2">SP5</strain>
    </source>
</reference>
<proteinExistence type="predicted"/>
<dbReference type="PANTHER" id="PTHR43694">
    <property type="entry name" value="RIBONUCLEASE J"/>
    <property type="match status" value="1"/>
</dbReference>
<dbReference type="Proteomes" id="UP000214646">
    <property type="component" value="Unassembled WGS sequence"/>
</dbReference>
<dbReference type="SUPFAM" id="SSF56281">
    <property type="entry name" value="Metallo-hydrolase/oxidoreductase"/>
    <property type="match status" value="1"/>
</dbReference>
<sequence length="289" mass="32957">MTPLAVDHSIFGSVAFLIEAEGKTILYSGDFRNHGRKPGMIRDLLNHLKTKTIDALIVEGTHFGTDREEGATEYQLEDRIVDLVQTAPALVLATFSALDVDRIVTLYKAAQKAGRIFVVDAYTAFVLYLIGRQAKVPRPSRDMGIRVFFNHLFERRNLDNIREKFQADRIELAEVLDEPAKYLMVFRPSMVEFDFNSQLPSRCRVLYGYWQGYLNKPDWVELQKQVALVDGDFIRAHVSGHAYVADIINFANSVNARTVIPIHTFEPQMYQDHFPNVTRLSDGIPFDVC</sequence>
<comment type="caution">
    <text evidence="1">The sequence shown here is derived from an EMBL/GenBank/DDBJ whole genome shotgun (WGS) entry which is preliminary data.</text>
</comment>
<name>A0A225CY29_9BACT</name>
<dbReference type="AlphaFoldDB" id="A0A225CY29"/>
<organism evidence="1 2">
    <name type="scientific">Fimbriiglobus ruber</name>
    <dbReference type="NCBI Taxonomy" id="1908690"/>
    <lineage>
        <taxon>Bacteria</taxon>
        <taxon>Pseudomonadati</taxon>
        <taxon>Planctomycetota</taxon>
        <taxon>Planctomycetia</taxon>
        <taxon>Gemmatales</taxon>
        <taxon>Gemmataceae</taxon>
        <taxon>Fimbriiglobus</taxon>
    </lineage>
</organism>
<dbReference type="EMBL" id="NIDE01000020">
    <property type="protein sequence ID" value="OWK34132.1"/>
    <property type="molecule type" value="Genomic_DNA"/>
</dbReference>
<accession>A0A225CY29</accession>
<evidence type="ECO:0000313" key="2">
    <source>
        <dbReference type="Proteomes" id="UP000214646"/>
    </source>
</evidence>
<evidence type="ECO:0000313" key="1">
    <source>
        <dbReference type="EMBL" id="OWK34132.1"/>
    </source>
</evidence>
<gene>
    <name evidence="1" type="ORF">FRUB_10103</name>
</gene>
<protein>
    <submittedName>
        <fullName evidence="1">Beta-lactamase domain protein</fullName>
    </submittedName>
</protein>
<dbReference type="InterPro" id="IPR036866">
    <property type="entry name" value="RibonucZ/Hydroxyglut_hydro"/>
</dbReference>
<keyword evidence="2" id="KW-1185">Reference proteome</keyword>
<dbReference type="PANTHER" id="PTHR43694:SF1">
    <property type="entry name" value="RIBONUCLEASE J"/>
    <property type="match status" value="1"/>
</dbReference>